<dbReference type="EMBL" id="JACASF010000013">
    <property type="protein sequence ID" value="KAF6438020.1"/>
    <property type="molecule type" value="Genomic_DNA"/>
</dbReference>
<protein>
    <submittedName>
        <fullName evidence="1">Uncharacterized protein</fullName>
    </submittedName>
</protein>
<gene>
    <name evidence="1" type="ORF">HJG59_008713</name>
</gene>
<sequence>MPSCPRYRQLFAKMCQWRATLDLHQHRPHRRSPLESRAGLTELKVPADTNTRSHGSRTPHMQTHACLQTHAHPSKHWHSQKRLLRARVSARVPAESRPQPALGSLLRSYLHTCILVTCSHHTCPHSQE</sequence>
<dbReference type="AlphaFoldDB" id="A0A7J8ERI5"/>
<proteinExistence type="predicted"/>
<dbReference type="InParanoid" id="A0A7J8ERI5"/>
<name>A0A7J8ERI5_MOLMO</name>
<evidence type="ECO:0000313" key="1">
    <source>
        <dbReference type="EMBL" id="KAF6438020.1"/>
    </source>
</evidence>
<comment type="caution">
    <text evidence="1">The sequence shown here is derived from an EMBL/GenBank/DDBJ whole genome shotgun (WGS) entry which is preliminary data.</text>
</comment>
<evidence type="ECO:0000313" key="2">
    <source>
        <dbReference type="Proteomes" id="UP000550707"/>
    </source>
</evidence>
<dbReference type="Proteomes" id="UP000550707">
    <property type="component" value="Unassembled WGS sequence"/>
</dbReference>
<keyword evidence="2" id="KW-1185">Reference proteome</keyword>
<reference evidence="1 2" key="1">
    <citation type="journal article" date="2020" name="Nature">
        <title>Six reference-quality genomes reveal evolution of bat adaptations.</title>
        <authorList>
            <person name="Jebb D."/>
            <person name="Huang Z."/>
            <person name="Pippel M."/>
            <person name="Hughes G.M."/>
            <person name="Lavrichenko K."/>
            <person name="Devanna P."/>
            <person name="Winkler S."/>
            <person name="Jermiin L.S."/>
            <person name="Skirmuntt E.C."/>
            <person name="Katzourakis A."/>
            <person name="Burkitt-Gray L."/>
            <person name="Ray D.A."/>
            <person name="Sullivan K.A.M."/>
            <person name="Roscito J.G."/>
            <person name="Kirilenko B.M."/>
            <person name="Davalos L.M."/>
            <person name="Corthals A.P."/>
            <person name="Power M.L."/>
            <person name="Jones G."/>
            <person name="Ransome R.D."/>
            <person name="Dechmann D.K.N."/>
            <person name="Locatelli A.G."/>
            <person name="Puechmaille S.J."/>
            <person name="Fedrigo O."/>
            <person name="Jarvis E.D."/>
            <person name="Hiller M."/>
            <person name="Vernes S.C."/>
            <person name="Myers E.W."/>
            <person name="Teeling E.C."/>
        </authorList>
    </citation>
    <scope>NUCLEOTIDE SEQUENCE [LARGE SCALE GENOMIC DNA]</scope>
    <source>
        <strain evidence="1">MMolMol1</strain>
        <tissue evidence="1">Muscle</tissue>
    </source>
</reference>
<organism evidence="1 2">
    <name type="scientific">Molossus molossus</name>
    <name type="common">Pallas' mastiff bat</name>
    <name type="synonym">Vespertilio molossus</name>
    <dbReference type="NCBI Taxonomy" id="27622"/>
    <lineage>
        <taxon>Eukaryota</taxon>
        <taxon>Metazoa</taxon>
        <taxon>Chordata</taxon>
        <taxon>Craniata</taxon>
        <taxon>Vertebrata</taxon>
        <taxon>Euteleostomi</taxon>
        <taxon>Mammalia</taxon>
        <taxon>Eutheria</taxon>
        <taxon>Laurasiatheria</taxon>
        <taxon>Chiroptera</taxon>
        <taxon>Yangochiroptera</taxon>
        <taxon>Molossidae</taxon>
        <taxon>Molossus</taxon>
    </lineage>
</organism>
<accession>A0A7J8ERI5</accession>